<proteinExistence type="predicted"/>
<keyword evidence="2" id="KW-1185">Reference proteome</keyword>
<name>A0A8J2H430_COTCN</name>
<dbReference type="EMBL" id="CAJNRD030001117">
    <property type="protein sequence ID" value="CAG5077352.1"/>
    <property type="molecule type" value="Genomic_DNA"/>
</dbReference>
<evidence type="ECO:0000313" key="1">
    <source>
        <dbReference type="EMBL" id="CAG5077352.1"/>
    </source>
</evidence>
<gene>
    <name evidence="1" type="ORF">HICCMSTLAB_LOCUS2431</name>
</gene>
<reference evidence="1" key="1">
    <citation type="submission" date="2021-04" db="EMBL/GenBank/DDBJ databases">
        <authorList>
            <person name="Chebbi M.A.C M."/>
        </authorList>
    </citation>
    <scope>NUCLEOTIDE SEQUENCE</scope>
</reference>
<comment type="caution">
    <text evidence="1">The sequence shown here is derived from an EMBL/GenBank/DDBJ whole genome shotgun (WGS) entry which is preliminary data.</text>
</comment>
<accession>A0A8J2H430</accession>
<sequence>MESERPDMIEKAKGLSCLAPVAFLGHVEWPTPSVFVLRLRRSTRSLAAHTTHSPACSLRLTHRVT</sequence>
<dbReference type="AlphaFoldDB" id="A0A8J2H430"/>
<dbReference type="OrthoDB" id="9974421at2759"/>
<evidence type="ECO:0000313" key="2">
    <source>
        <dbReference type="Proteomes" id="UP000786811"/>
    </source>
</evidence>
<protein>
    <submittedName>
        <fullName evidence="1">Uncharacterized protein</fullName>
    </submittedName>
</protein>
<organism evidence="1 2">
    <name type="scientific">Cotesia congregata</name>
    <name type="common">Parasitoid wasp</name>
    <name type="synonym">Apanteles congregatus</name>
    <dbReference type="NCBI Taxonomy" id="51543"/>
    <lineage>
        <taxon>Eukaryota</taxon>
        <taxon>Metazoa</taxon>
        <taxon>Ecdysozoa</taxon>
        <taxon>Arthropoda</taxon>
        <taxon>Hexapoda</taxon>
        <taxon>Insecta</taxon>
        <taxon>Pterygota</taxon>
        <taxon>Neoptera</taxon>
        <taxon>Endopterygota</taxon>
        <taxon>Hymenoptera</taxon>
        <taxon>Apocrita</taxon>
        <taxon>Ichneumonoidea</taxon>
        <taxon>Braconidae</taxon>
        <taxon>Microgastrinae</taxon>
        <taxon>Cotesia</taxon>
    </lineage>
</organism>
<dbReference type="Proteomes" id="UP000786811">
    <property type="component" value="Unassembled WGS sequence"/>
</dbReference>